<dbReference type="STRING" id="1123382.SAMN02745221_00056"/>
<protein>
    <submittedName>
        <fullName evidence="6">Putative ABC transport system ATP-binding protein</fullName>
    </submittedName>
</protein>
<keyword evidence="4 6" id="KW-0067">ATP-binding</keyword>
<dbReference type="InterPro" id="IPR017871">
    <property type="entry name" value="ABC_transporter-like_CS"/>
</dbReference>
<accession>A0A1M5JBY4</accession>
<evidence type="ECO:0000256" key="1">
    <source>
        <dbReference type="ARBA" id="ARBA00005417"/>
    </source>
</evidence>
<dbReference type="InterPro" id="IPR003439">
    <property type="entry name" value="ABC_transporter-like_ATP-bd"/>
</dbReference>
<evidence type="ECO:0000256" key="2">
    <source>
        <dbReference type="ARBA" id="ARBA00022448"/>
    </source>
</evidence>
<dbReference type="PANTHER" id="PTHR42798">
    <property type="entry name" value="LIPOPROTEIN-RELEASING SYSTEM ATP-BINDING PROTEIN LOLD"/>
    <property type="match status" value="1"/>
</dbReference>
<name>A0A1M5JBY4_9FIRM</name>
<dbReference type="OrthoDB" id="9810992at2"/>
<dbReference type="Pfam" id="PF00005">
    <property type="entry name" value="ABC_tran"/>
    <property type="match status" value="1"/>
</dbReference>
<keyword evidence="2" id="KW-0813">Transport</keyword>
<proteinExistence type="inferred from homology"/>
<evidence type="ECO:0000313" key="7">
    <source>
        <dbReference type="Proteomes" id="UP000242329"/>
    </source>
</evidence>
<comment type="similarity">
    <text evidence="1">Belongs to the ABC transporter superfamily.</text>
</comment>
<dbReference type="PROSITE" id="PS00211">
    <property type="entry name" value="ABC_TRANSPORTER_1"/>
    <property type="match status" value="1"/>
</dbReference>
<reference evidence="7" key="1">
    <citation type="submission" date="2016-11" db="EMBL/GenBank/DDBJ databases">
        <authorList>
            <person name="Varghese N."/>
            <person name="Submissions S."/>
        </authorList>
    </citation>
    <scope>NUCLEOTIDE SEQUENCE [LARGE SCALE GENOMIC DNA]</scope>
    <source>
        <strain evidence="7">DSM 11003</strain>
    </source>
</reference>
<evidence type="ECO:0000313" key="6">
    <source>
        <dbReference type="EMBL" id="SHG38082.1"/>
    </source>
</evidence>
<dbReference type="PANTHER" id="PTHR42798:SF2">
    <property type="entry name" value="ABC TRANSPORTER ATP-BINDING PROTEIN MG467-RELATED"/>
    <property type="match status" value="1"/>
</dbReference>
<evidence type="ECO:0000259" key="5">
    <source>
        <dbReference type="PROSITE" id="PS50893"/>
    </source>
</evidence>
<dbReference type="AlphaFoldDB" id="A0A1M5JBY4"/>
<dbReference type="GO" id="GO:0005524">
    <property type="term" value="F:ATP binding"/>
    <property type="evidence" value="ECO:0007669"/>
    <property type="project" value="UniProtKB-KW"/>
</dbReference>
<organism evidence="6 7">
    <name type="scientific">Thermosyntropha lipolytica DSM 11003</name>
    <dbReference type="NCBI Taxonomy" id="1123382"/>
    <lineage>
        <taxon>Bacteria</taxon>
        <taxon>Bacillati</taxon>
        <taxon>Bacillota</taxon>
        <taxon>Clostridia</taxon>
        <taxon>Eubacteriales</taxon>
        <taxon>Syntrophomonadaceae</taxon>
        <taxon>Thermosyntropha</taxon>
    </lineage>
</organism>
<keyword evidence="3" id="KW-0547">Nucleotide-binding</keyword>
<gene>
    <name evidence="6" type="ORF">SAMN02745221_00056</name>
</gene>
<dbReference type="Proteomes" id="UP000242329">
    <property type="component" value="Unassembled WGS sequence"/>
</dbReference>
<dbReference type="GO" id="GO:0098796">
    <property type="term" value="C:membrane protein complex"/>
    <property type="evidence" value="ECO:0007669"/>
    <property type="project" value="UniProtKB-ARBA"/>
</dbReference>
<feature type="domain" description="ABC transporter" evidence="5">
    <location>
        <begin position="6"/>
        <end position="234"/>
    </location>
</feature>
<dbReference type="EMBL" id="FQWY01000002">
    <property type="protein sequence ID" value="SHG38082.1"/>
    <property type="molecule type" value="Genomic_DNA"/>
</dbReference>
<keyword evidence="7" id="KW-1185">Reference proteome</keyword>
<dbReference type="GO" id="GO:0016887">
    <property type="term" value="F:ATP hydrolysis activity"/>
    <property type="evidence" value="ECO:0007669"/>
    <property type="project" value="InterPro"/>
</dbReference>
<dbReference type="GO" id="GO:0022857">
    <property type="term" value="F:transmembrane transporter activity"/>
    <property type="evidence" value="ECO:0007669"/>
    <property type="project" value="UniProtKB-ARBA"/>
</dbReference>
<dbReference type="CDD" id="cd03255">
    <property type="entry name" value="ABC_MJ0796_LolCDE_FtsE"/>
    <property type="match status" value="1"/>
</dbReference>
<evidence type="ECO:0000256" key="3">
    <source>
        <dbReference type="ARBA" id="ARBA00022741"/>
    </source>
</evidence>
<dbReference type="SUPFAM" id="SSF52540">
    <property type="entry name" value="P-loop containing nucleoside triphosphate hydrolases"/>
    <property type="match status" value="1"/>
</dbReference>
<dbReference type="FunFam" id="3.40.50.300:FF:000032">
    <property type="entry name" value="Export ABC transporter ATP-binding protein"/>
    <property type="match status" value="1"/>
</dbReference>
<dbReference type="InterPro" id="IPR003593">
    <property type="entry name" value="AAA+_ATPase"/>
</dbReference>
<dbReference type="InterPro" id="IPR027417">
    <property type="entry name" value="P-loop_NTPase"/>
</dbReference>
<dbReference type="SMART" id="SM00382">
    <property type="entry name" value="AAA"/>
    <property type="match status" value="1"/>
</dbReference>
<evidence type="ECO:0000256" key="4">
    <source>
        <dbReference type="ARBA" id="ARBA00022840"/>
    </source>
</evidence>
<dbReference type="PROSITE" id="PS50893">
    <property type="entry name" value="ABC_TRANSPORTER_2"/>
    <property type="match status" value="1"/>
</dbReference>
<dbReference type="RefSeq" id="WP_073088796.1">
    <property type="nucleotide sequence ID" value="NZ_FQWY01000002.1"/>
</dbReference>
<dbReference type="InterPro" id="IPR017911">
    <property type="entry name" value="MacB-like_ATP-bd"/>
</dbReference>
<sequence>MSKILLKLIGVNKFYHMGEVTVEALKDISLEINEHEITVILGPSGSGKSTLLNMIGGMDRPSAGSIFFYDRDLTRLDDQELTLYRRREIGFVFQFYNLIADLTALENVELAANLVKNPLSSRKVLEKVGLAARKNHFPSQLSGGEQQRVAIARALVKNPRLLLCDEPTGALDLATGQKILSLLKKINEELGTTIIIVTHNSAISTMAHNIIRMGSGKILEIIANPHPVPPERIAW</sequence>
<dbReference type="Gene3D" id="3.40.50.300">
    <property type="entry name" value="P-loop containing nucleotide triphosphate hydrolases"/>
    <property type="match status" value="1"/>
</dbReference>